<comment type="similarity">
    <text evidence="1">Belongs to the DDAH family.</text>
</comment>
<keyword evidence="2" id="KW-0378">Hydrolase</keyword>
<dbReference type="GO" id="GO:0045429">
    <property type="term" value="P:positive regulation of nitric oxide biosynthetic process"/>
    <property type="evidence" value="ECO:0007669"/>
    <property type="project" value="TreeGrafter"/>
</dbReference>
<dbReference type="Proteomes" id="UP000005801">
    <property type="component" value="Unassembled WGS sequence"/>
</dbReference>
<evidence type="ECO:0000256" key="2">
    <source>
        <dbReference type="ARBA" id="ARBA00022801"/>
    </source>
</evidence>
<dbReference type="SUPFAM" id="SSF55909">
    <property type="entry name" value="Pentein"/>
    <property type="match status" value="1"/>
</dbReference>
<reference evidence="4 5" key="1">
    <citation type="submission" date="2007-06" db="EMBL/GenBank/DDBJ databases">
        <authorList>
            <person name="Shimkets L."/>
            <person name="Ferriera S."/>
            <person name="Johnson J."/>
            <person name="Kravitz S."/>
            <person name="Beeson K."/>
            <person name="Sutton G."/>
            <person name="Rogers Y.-H."/>
            <person name="Friedman R."/>
            <person name="Frazier M."/>
            <person name="Venter J.C."/>
        </authorList>
    </citation>
    <scope>NUCLEOTIDE SEQUENCE [LARGE SCALE GENOMIC DNA]</scope>
    <source>
        <strain evidence="4 5">SIR-1</strain>
    </source>
</reference>
<dbReference type="STRING" id="391625.PPSIR1_04678"/>
<dbReference type="AlphaFoldDB" id="A6FWQ8"/>
<dbReference type="RefSeq" id="WP_006968907.1">
    <property type="nucleotide sequence ID" value="NZ_ABCS01000001.1"/>
</dbReference>
<dbReference type="PANTHER" id="PTHR12737">
    <property type="entry name" value="DIMETHYLARGININE DIMETHYLAMINOHYDROLASE"/>
    <property type="match status" value="1"/>
</dbReference>
<feature type="active site" description="Proton donor" evidence="3">
    <location>
        <position position="165"/>
    </location>
</feature>
<organism evidence="4 5">
    <name type="scientific">Plesiocystis pacifica SIR-1</name>
    <dbReference type="NCBI Taxonomy" id="391625"/>
    <lineage>
        <taxon>Bacteria</taxon>
        <taxon>Pseudomonadati</taxon>
        <taxon>Myxococcota</taxon>
        <taxon>Polyangia</taxon>
        <taxon>Nannocystales</taxon>
        <taxon>Nannocystaceae</taxon>
        <taxon>Plesiocystis</taxon>
    </lineage>
</organism>
<comment type="caution">
    <text evidence="4">The sequence shown here is derived from an EMBL/GenBank/DDBJ whole genome shotgun (WGS) entry which is preliminary data.</text>
</comment>
<dbReference type="OrthoDB" id="9790596at2"/>
<keyword evidence="5" id="KW-1185">Reference proteome</keyword>
<sequence length="268" mass="28462">MHRFERAIVRRPASTFGEGLTTFEGPAPDHARMLEQHAAYVAALRGAGLTVTELPALEAFPDAHFVEDVALIVPELAIATRPGAGAREGEVAAMLDTLALLCGDRPRAQLEAPATLDGGDVLVHERRVLVGRSDRSNAAGVAALRQLLEPRGYAVVEVPVAQGLHFKSSVTALGPRTLVAAASFASLPELTLGAPEPVEVLALPEAEAYAANTLRINDTVLIPAGFPTLAERVDRWRRAQAEPLSVVALEMSEAQKMDGALTCLSLRF</sequence>
<name>A6FWQ8_9BACT</name>
<proteinExistence type="inferred from homology"/>
<dbReference type="InterPro" id="IPR033199">
    <property type="entry name" value="DDAH-like"/>
</dbReference>
<feature type="active site" description="Nucleophile" evidence="3">
    <location>
        <position position="263"/>
    </location>
</feature>
<evidence type="ECO:0000256" key="1">
    <source>
        <dbReference type="ARBA" id="ARBA00008532"/>
    </source>
</evidence>
<dbReference type="Gene3D" id="3.75.10.10">
    <property type="entry name" value="L-arginine/glycine Amidinotransferase, Chain A"/>
    <property type="match status" value="1"/>
</dbReference>
<evidence type="ECO:0000313" key="5">
    <source>
        <dbReference type="Proteomes" id="UP000005801"/>
    </source>
</evidence>
<evidence type="ECO:0000256" key="3">
    <source>
        <dbReference type="PIRSR" id="PIRSR633199-1"/>
    </source>
</evidence>
<dbReference type="PANTHER" id="PTHR12737:SF9">
    <property type="entry name" value="DIMETHYLARGININASE"/>
    <property type="match status" value="1"/>
</dbReference>
<dbReference type="GO" id="GO:0006525">
    <property type="term" value="P:arginine metabolic process"/>
    <property type="evidence" value="ECO:0007669"/>
    <property type="project" value="TreeGrafter"/>
</dbReference>
<gene>
    <name evidence="4" type="ORF">PPSIR1_04678</name>
</gene>
<dbReference type="GO" id="GO:0000052">
    <property type="term" value="P:citrulline metabolic process"/>
    <property type="evidence" value="ECO:0007669"/>
    <property type="project" value="TreeGrafter"/>
</dbReference>
<dbReference type="GO" id="GO:0016403">
    <property type="term" value="F:dimethylargininase activity"/>
    <property type="evidence" value="ECO:0007669"/>
    <property type="project" value="TreeGrafter"/>
</dbReference>
<evidence type="ECO:0000313" key="4">
    <source>
        <dbReference type="EMBL" id="EDM81732.1"/>
    </source>
</evidence>
<dbReference type="GO" id="GO:0016597">
    <property type="term" value="F:amino acid binding"/>
    <property type="evidence" value="ECO:0007669"/>
    <property type="project" value="TreeGrafter"/>
</dbReference>
<dbReference type="EMBL" id="ABCS01000001">
    <property type="protein sequence ID" value="EDM81732.1"/>
    <property type="molecule type" value="Genomic_DNA"/>
</dbReference>
<protein>
    <submittedName>
        <fullName evidence="4">Dimethylargininase</fullName>
    </submittedName>
</protein>
<accession>A6FWQ8</accession>
<dbReference type="eggNOG" id="COG1834">
    <property type="taxonomic scope" value="Bacteria"/>
</dbReference>